<accession>A0ABN6M5E6</accession>
<dbReference type="InterPro" id="IPR019099">
    <property type="entry name" value="Uncharacterised_PGPGW_TM"/>
</dbReference>
<evidence type="ECO:0000256" key="1">
    <source>
        <dbReference type="SAM" id="Phobius"/>
    </source>
</evidence>
<evidence type="ECO:0000313" key="3">
    <source>
        <dbReference type="Proteomes" id="UP000830055"/>
    </source>
</evidence>
<dbReference type="RefSeq" id="WP_284154285.1">
    <property type="nucleotide sequence ID" value="NZ_AP025516.1"/>
</dbReference>
<feature type="transmembrane region" description="Helical" evidence="1">
    <location>
        <begin position="13"/>
        <end position="39"/>
    </location>
</feature>
<evidence type="ECO:0008006" key="4">
    <source>
        <dbReference type="Google" id="ProtNLM"/>
    </source>
</evidence>
<name>A0ABN6M5E6_9BACT</name>
<gene>
    <name evidence="2" type="ORF">DPPLL_16140</name>
</gene>
<keyword evidence="1" id="KW-0472">Membrane</keyword>
<keyword evidence="3" id="KW-1185">Reference proteome</keyword>
<evidence type="ECO:0000313" key="2">
    <source>
        <dbReference type="EMBL" id="BDD87249.1"/>
    </source>
</evidence>
<feature type="transmembrane region" description="Helical" evidence="1">
    <location>
        <begin position="60"/>
        <end position="86"/>
    </location>
</feature>
<dbReference type="Proteomes" id="UP000830055">
    <property type="component" value="Chromosome"/>
</dbReference>
<dbReference type="Pfam" id="PF09656">
    <property type="entry name" value="PGPGW"/>
    <property type="match status" value="1"/>
</dbReference>
<protein>
    <recommendedName>
        <fullName evidence="4">Transmembrane protein (PGPGW)</fullName>
    </recommendedName>
</protein>
<organism evidence="2 3">
    <name type="scientific">Desulfofustis limnaeus</name>
    <dbReference type="NCBI Taxonomy" id="2740163"/>
    <lineage>
        <taxon>Bacteria</taxon>
        <taxon>Pseudomonadati</taxon>
        <taxon>Thermodesulfobacteriota</taxon>
        <taxon>Desulfobulbia</taxon>
        <taxon>Desulfobulbales</taxon>
        <taxon>Desulfocapsaceae</taxon>
        <taxon>Desulfofustis</taxon>
    </lineage>
</organism>
<proteinExistence type="predicted"/>
<dbReference type="EMBL" id="AP025516">
    <property type="protein sequence ID" value="BDD87249.1"/>
    <property type="molecule type" value="Genomic_DNA"/>
</dbReference>
<keyword evidence="1" id="KW-0812">Transmembrane</keyword>
<feature type="transmembrane region" description="Helical" evidence="1">
    <location>
        <begin position="92"/>
        <end position="110"/>
    </location>
</feature>
<reference evidence="2 3" key="1">
    <citation type="submission" date="2022-01" db="EMBL/GenBank/DDBJ databases">
        <title>Desulfofustis limnae sp. nov., a novel mesophilic sulfate-reducing bacterium isolated from marsh soil.</title>
        <authorList>
            <person name="Watanabe M."/>
            <person name="Takahashi A."/>
            <person name="Kojima H."/>
            <person name="Fukui M."/>
        </authorList>
    </citation>
    <scope>NUCLEOTIDE SEQUENCE [LARGE SCALE GENOMIC DNA]</scope>
    <source>
        <strain evidence="2 3">PPLL</strain>
    </source>
</reference>
<sequence length="144" mass="15949">MSLFEALTAQESAAYWLALVSVLSFFGTLVIIPWVVVRIPADYFAGHKRPAKKRTYERSPVAMVCVALVKNVFGALLVMLGLIMLVTPGQGVLTMIVGILIMNFPGKFALERWLVSRGPTLALINAIRQRRGRPPLRLEREIGS</sequence>
<keyword evidence="1" id="KW-1133">Transmembrane helix</keyword>